<comment type="caution">
    <text evidence="1">The sequence shown here is derived from an EMBL/GenBank/DDBJ whole genome shotgun (WGS) entry which is preliminary data.</text>
</comment>
<name>A0AAV6VGC3_9ARAC</name>
<dbReference type="Proteomes" id="UP000827092">
    <property type="component" value="Unassembled WGS sequence"/>
</dbReference>
<gene>
    <name evidence="1" type="ORF">JTE90_002991</name>
</gene>
<evidence type="ECO:0000313" key="1">
    <source>
        <dbReference type="EMBL" id="KAG8195730.1"/>
    </source>
</evidence>
<dbReference type="AlphaFoldDB" id="A0AAV6VGC3"/>
<sequence length="117" mass="13005">MVSFRAPRFCAIITELTSIKEKLVDHFVEDIVSDIPDLKYVYFGENKISQLSSTLLGYAIDNFDFLILNGNSLNCGCAFKVLAEKDNPTVDGNCVYPDDKKGLLLANLTTEHFSTCS</sequence>
<dbReference type="Gene3D" id="3.80.10.10">
    <property type="entry name" value="Ribonuclease Inhibitor"/>
    <property type="match status" value="1"/>
</dbReference>
<evidence type="ECO:0000313" key="2">
    <source>
        <dbReference type="Proteomes" id="UP000827092"/>
    </source>
</evidence>
<organism evidence="1 2">
    <name type="scientific">Oedothorax gibbosus</name>
    <dbReference type="NCBI Taxonomy" id="931172"/>
    <lineage>
        <taxon>Eukaryota</taxon>
        <taxon>Metazoa</taxon>
        <taxon>Ecdysozoa</taxon>
        <taxon>Arthropoda</taxon>
        <taxon>Chelicerata</taxon>
        <taxon>Arachnida</taxon>
        <taxon>Araneae</taxon>
        <taxon>Araneomorphae</taxon>
        <taxon>Entelegynae</taxon>
        <taxon>Araneoidea</taxon>
        <taxon>Linyphiidae</taxon>
        <taxon>Erigoninae</taxon>
        <taxon>Oedothorax</taxon>
    </lineage>
</organism>
<keyword evidence="2" id="KW-1185">Reference proteome</keyword>
<accession>A0AAV6VGC3</accession>
<reference evidence="1 2" key="1">
    <citation type="journal article" date="2022" name="Nat. Ecol. Evol.">
        <title>A masculinizing supergene underlies an exaggerated male reproductive morph in a spider.</title>
        <authorList>
            <person name="Hendrickx F."/>
            <person name="De Corte Z."/>
            <person name="Sonet G."/>
            <person name="Van Belleghem S.M."/>
            <person name="Kostlbacher S."/>
            <person name="Vangestel C."/>
        </authorList>
    </citation>
    <scope>NUCLEOTIDE SEQUENCE [LARGE SCALE GENOMIC DNA]</scope>
    <source>
        <strain evidence="1">W744_W776</strain>
    </source>
</reference>
<dbReference type="SUPFAM" id="SSF52058">
    <property type="entry name" value="L domain-like"/>
    <property type="match status" value="1"/>
</dbReference>
<proteinExistence type="predicted"/>
<protein>
    <submittedName>
        <fullName evidence="1">Uncharacterized protein</fullName>
    </submittedName>
</protein>
<dbReference type="EMBL" id="JAFNEN010000080">
    <property type="protein sequence ID" value="KAG8195730.1"/>
    <property type="molecule type" value="Genomic_DNA"/>
</dbReference>
<dbReference type="InterPro" id="IPR032675">
    <property type="entry name" value="LRR_dom_sf"/>
</dbReference>